<name>A0A195BSH8_9HYME</name>
<gene>
    <name evidence="2" type="ORF">ALC53_01930</name>
</gene>
<feature type="region of interest" description="Disordered" evidence="1">
    <location>
        <begin position="32"/>
        <end position="60"/>
    </location>
</feature>
<keyword evidence="3" id="KW-1185">Reference proteome</keyword>
<dbReference type="AlphaFoldDB" id="A0A195BSH8"/>
<feature type="non-terminal residue" evidence="2">
    <location>
        <position position="1"/>
    </location>
</feature>
<feature type="compositionally biased region" description="Basic and acidic residues" evidence="1">
    <location>
        <begin position="34"/>
        <end position="44"/>
    </location>
</feature>
<reference evidence="2 3" key="1">
    <citation type="submission" date="2015-09" db="EMBL/GenBank/DDBJ databases">
        <title>Atta colombica WGS genome.</title>
        <authorList>
            <person name="Nygaard S."/>
            <person name="Hu H."/>
            <person name="Boomsma J."/>
            <person name="Zhang G."/>
        </authorList>
    </citation>
    <scope>NUCLEOTIDE SEQUENCE [LARGE SCALE GENOMIC DNA]</scope>
    <source>
        <strain evidence="2">Treedump-2</strain>
        <tissue evidence="2">Whole body</tissue>
    </source>
</reference>
<feature type="compositionally biased region" description="Basic residues" evidence="1">
    <location>
        <begin position="45"/>
        <end position="60"/>
    </location>
</feature>
<evidence type="ECO:0000256" key="1">
    <source>
        <dbReference type="SAM" id="MobiDB-lite"/>
    </source>
</evidence>
<dbReference type="EMBL" id="KQ976417">
    <property type="protein sequence ID" value="KYM89618.1"/>
    <property type="molecule type" value="Genomic_DNA"/>
</dbReference>
<evidence type="ECO:0000313" key="2">
    <source>
        <dbReference type="EMBL" id="KYM89618.1"/>
    </source>
</evidence>
<protein>
    <submittedName>
        <fullName evidence="2">Uncharacterized protein</fullName>
    </submittedName>
</protein>
<organism evidence="2 3">
    <name type="scientific">Atta colombica</name>
    <dbReference type="NCBI Taxonomy" id="520822"/>
    <lineage>
        <taxon>Eukaryota</taxon>
        <taxon>Metazoa</taxon>
        <taxon>Ecdysozoa</taxon>
        <taxon>Arthropoda</taxon>
        <taxon>Hexapoda</taxon>
        <taxon>Insecta</taxon>
        <taxon>Pterygota</taxon>
        <taxon>Neoptera</taxon>
        <taxon>Endopterygota</taxon>
        <taxon>Hymenoptera</taxon>
        <taxon>Apocrita</taxon>
        <taxon>Aculeata</taxon>
        <taxon>Formicoidea</taxon>
        <taxon>Formicidae</taxon>
        <taxon>Myrmicinae</taxon>
        <taxon>Atta</taxon>
    </lineage>
</organism>
<evidence type="ECO:0000313" key="3">
    <source>
        <dbReference type="Proteomes" id="UP000078540"/>
    </source>
</evidence>
<dbReference type="Proteomes" id="UP000078540">
    <property type="component" value="Unassembled WGS sequence"/>
</dbReference>
<proteinExistence type="predicted"/>
<sequence length="60" mass="6925">KILGGNIQISGSSTSHFSDFYVDILRKPPWRKGRKEDGELERMTKRAGRRKKRKILSHAS</sequence>
<accession>A0A195BSH8</accession>